<comment type="caution">
    <text evidence="1">The sequence shown here is derived from an EMBL/GenBank/DDBJ whole genome shotgun (WGS) entry which is preliminary data.</text>
</comment>
<organism evidence="1 2">
    <name type="scientific">Caenorhabditis angaria</name>
    <dbReference type="NCBI Taxonomy" id="860376"/>
    <lineage>
        <taxon>Eukaryota</taxon>
        <taxon>Metazoa</taxon>
        <taxon>Ecdysozoa</taxon>
        <taxon>Nematoda</taxon>
        <taxon>Chromadorea</taxon>
        <taxon>Rhabditida</taxon>
        <taxon>Rhabditina</taxon>
        <taxon>Rhabditomorpha</taxon>
        <taxon>Rhabditoidea</taxon>
        <taxon>Rhabditidae</taxon>
        <taxon>Peloderinae</taxon>
        <taxon>Caenorhabditis</taxon>
    </lineage>
</organism>
<evidence type="ECO:0000313" key="2">
    <source>
        <dbReference type="Proteomes" id="UP001152747"/>
    </source>
</evidence>
<accession>A0A9P1ICE2</accession>
<gene>
    <name evidence="1" type="ORF">CAMP_LOCUS5246</name>
</gene>
<dbReference type="EMBL" id="CANHGI010000002">
    <property type="protein sequence ID" value="CAI5442609.1"/>
    <property type="molecule type" value="Genomic_DNA"/>
</dbReference>
<reference evidence="1" key="1">
    <citation type="submission" date="2022-11" db="EMBL/GenBank/DDBJ databases">
        <authorList>
            <person name="Kikuchi T."/>
        </authorList>
    </citation>
    <scope>NUCLEOTIDE SEQUENCE</scope>
    <source>
        <strain evidence="1">PS1010</strain>
    </source>
</reference>
<sequence>MEEAKVKGWWELPREIREMIINEMNLETHCQFRKCSWQCYIESMNSEILTNQTFEINLRMRKNLRIFRYELRITRKMPTFFGLPTHFPCTLRFTSLPEKYTKVVCQKYRVGDAQTCWETKEKGKPLDIVMDYLKKYLSRFERITDCIEIDVDSHSMSRIMEEIKIRHAMQLKSFLIHQNTKKCMLESGFIDFHQLKVVSFCIQIPNTKIDVDQLTQLNAQQIIINKTTIWNAEQIKKLADYWITGRINRNTQIIFINGNFEAEARNPIINSRNKALPYSYKLPDNEDLKKGANIRIGGFGVELFIHTLEQYEEW</sequence>
<proteinExistence type="predicted"/>
<evidence type="ECO:0000313" key="1">
    <source>
        <dbReference type="EMBL" id="CAI5442609.1"/>
    </source>
</evidence>
<keyword evidence="2" id="KW-1185">Reference proteome</keyword>
<dbReference type="AlphaFoldDB" id="A0A9P1ICE2"/>
<name>A0A9P1ICE2_9PELO</name>
<dbReference type="Proteomes" id="UP001152747">
    <property type="component" value="Unassembled WGS sequence"/>
</dbReference>
<protein>
    <recommendedName>
        <fullName evidence="3">F-box domain-containing protein</fullName>
    </recommendedName>
</protein>
<evidence type="ECO:0008006" key="3">
    <source>
        <dbReference type="Google" id="ProtNLM"/>
    </source>
</evidence>